<dbReference type="Pfam" id="PF23559">
    <property type="entry name" value="WHD_DRP"/>
    <property type="match status" value="1"/>
</dbReference>
<dbReference type="InterPro" id="IPR027417">
    <property type="entry name" value="P-loop_NTPase"/>
</dbReference>
<dbReference type="Gene3D" id="1.10.10.10">
    <property type="entry name" value="Winged helix-like DNA-binding domain superfamily/Winged helix DNA-binding domain"/>
    <property type="match status" value="1"/>
</dbReference>
<dbReference type="PROSITE" id="PS51450">
    <property type="entry name" value="LRR"/>
    <property type="match status" value="1"/>
</dbReference>
<keyword evidence="2" id="KW-0611">Plant defense</keyword>
<dbReference type="InterPro" id="IPR058922">
    <property type="entry name" value="WHD_DRP"/>
</dbReference>
<evidence type="ECO:0000256" key="2">
    <source>
        <dbReference type="ARBA" id="ARBA00022821"/>
    </source>
</evidence>
<dbReference type="PANTHER" id="PTHR36766:SF40">
    <property type="entry name" value="DISEASE RESISTANCE PROTEIN RGA3"/>
    <property type="match status" value="1"/>
</dbReference>
<dbReference type="InterPro" id="IPR055414">
    <property type="entry name" value="LRR_R13L4/SHOC2-like"/>
</dbReference>
<organism evidence="7 8">
    <name type="scientific">Nelumbo nucifera</name>
    <name type="common">Sacred lotus</name>
    <dbReference type="NCBI Taxonomy" id="4432"/>
    <lineage>
        <taxon>Eukaryota</taxon>
        <taxon>Viridiplantae</taxon>
        <taxon>Streptophyta</taxon>
        <taxon>Embryophyta</taxon>
        <taxon>Tracheophyta</taxon>
        <taxon>Spermatophyta</taxon>
        <taxon>Magnoliopsida</taxon>
        <taxon>Proteales</taxon>
        <taxon>Nelumbonaceae</taxon>
        <taxon>Nelumbo</taxon>
    </lineage>
</organism>
<evidence type="ECO:0000256" key="1">
    <source>
        <dbReference type="ARBA" id="ARBA00022737"/>
    </source>
</evidence>
<dbReference type="Gene3D" id="3.40.50.300">
    <property type="entry name" value="P-loop containing nucleotide triphosphate hydrolases"/>
    <property type="match status" value="1"/>
</dbReference>
<dbReference type="GO" id="GO:0043531">
    <property type="term" value="F:ADP binding"/>
    <property type="evidence" value="ECO:0007669"/>
    <property type="project" value="InterPro"/>
</dbReference>
<evidence type="ECO:0008006" key="9">
    <source>
        <dbReference type="Google" id="ProtNLM"/>
    </source>
</evidence>
<dbReference type="Gene3D" id="1.20.5.4130">
    <property type="match status" value="1"/>
</dbReference>
<feature type="coiled-coil region" evidence="3">
    <location>
        <begin position="48"/>
        <end position="75"/>
    </location>
</feature>
<dbReference type="Pfam" id="PF23598">
    <property type="entry name" value="LRR_14"/>
    <property type="match status" value="1"/>
</dbReference>
<dbReference type="Gene3D" id="3.80.10.10">
    <property type="entry name" value="Ribonuclease Inhibitor"/>
    <property type="match status" value="2"/>
</dbReference>
<name>A0A822ZQZ3_NELNU</name>
<evidence type="ECO:0000313" key="7">
    <source>
        <dbReference type="EMBL" id="DAD45356.1"/>
    </source>
</evidence>
<dbReference type="InterPro" id="IPR036388">
    <property type="entry name" value="WH-like_DNA-bd_sf"/>
</dbReference>
<dbReference type="InterPro" id="IPR032675">
    <property type="entry name" value="LRR_dom_sf"/>
</dbReference>
<dbReference type="PANTHER" id="PTHR36766">
    <property type="entry name" value="PLANT BROAD-SPECTRUM MILDEW RESISTANCE PROTEIN RPW8"/>
    <property type="match status" value="1"/>
</dbReference>
<dbReference type="AlphaFoldDB" id="A0A822ZQZ3"/>
<evidence type="ECO:0000259" key="4">
    <source>
        <dbReference type="Pfam" id="PF00931"/>
    </source>
</evidence>
<reference evidence="7 8" key="1">
    <citation type="journal article" date="2020" name="Mol. Biol. Evol.">
        <title>Distinct Expression and Methylation Patterns for Genes with Different Fates following a Single Whole-Genome Duplication in Flowering Plants.</title>
        <authorList>
            <person name="Shi T."/>
            <person name="Rahmani R.S."/>
            <person name="Gugger P.F."/>
            <person name="Wang M."/>
            <person name="Li H."/>
            <person name="Zhang Y."/>
            <person name="Li Z."/>
            <person name="Wang Q."/>
            <person name="Van de Peer Y."/>
            <person name="Marchal K."/>
            <person name="Chen J."/>
        </authorList>
    </citation>
    <scope>NUCLEOTIDE SEQUENCE [LARGE SCALE GENOMIC DNA]</scope>
    <source>
        <tissue evidence="7">Leaf</tissue>
    </source>
</reference>
<dbReference type="FunFam" id="3.40.50.300:FF:001091">
    <property type="entry name" value="Probable disease resistance protein At1g61300"/>
    <property type="match status" value="1"/>
</dbReference>
<dbReference type="PRINTS" id="PR00364">
    <property type="entry name" value="DISEASERSIST"/>
</dbReference>
<dbReference type="SUPFAM" id="SSF52058">
    <property type="entry name" value="L domain-like"/>
    <property type="match status" value="1"/>
</dbReference>
<feature type="domain" description="NB-ARC" evidence="4">
    <location>
        <begin position="120"/>
        <end position="277"/>
    </location>
</feature>
<dbReference type="InterPro" id="IPR001611">
    <property type="entry name" value="Leu-rich_rpt"/>
</dbReference>
<evidence type="ECO:0000256" key="3">
    <source>
        <dbReference type="SAM" id="Coils"/>
    </source>
</evidence>
<feature type="domain" description="Disease resistance protein winged helix" evidence="5">
    <location>
        <begin position="365"/>
        <end position="433"/>
    </location>
</feature>
<evidence type="ECO:0000259" key="5">
    <source>
        <dbReference type="Pfam" id="PF23559"/>
    </source>
</evidence>
<keyword evidence="8" id="KW-1185">Reference proteome</keyword>
<dbReference type="GO" id="GO:0006952">
    <property type="term" value="P:defense response"/>
    <property type="evidence" value="ECO:0007669"/>
    <property type="project" value="UniProtKB-KW"/>
</dbReference>
<dbReference type="SUPFAM" id="SSF52540">
    <property type="entry name" value="P-loop containing nucleoside triphosphate hydrolases"/>
    <property type="match status" value="1"/>
</dbReference>
<accession>A0A822ZQZ3</accession>
<dbReference type="Proteomes" id="UP000607653">
    <property type="component" value="Unassembled WGS sequence"/>
</dbReference>
<keyword evidence="3" id="KW-0175">Coiled coil</keyword>
<dbReference type="EMBL" id="DUZY01000007">
    <property type="protein sequence ID" value="DAD45356.1"/>
    <property type="molecule type" value="Genomic_DNA"/>
</dbReference>
<dbReference type="InterPro" id="IPR002182">
    <property type="entry name" value="NB-ARC"/>
</dbReference>
<sequence>MAEMGEPILSAFFKELNDVAYDAEDTLEEYAVYVKEYQVRRSISPEMKNEIKSKIKKIKERLQKLKRRISVLGLKRVYVEGTMSNEIIKRPSTSSILDESCFFGRETDKNNIITKLLTWGGLGAEKNYGVIPIVGMGGLGKTALAQSVYNDEKVKGHFDLKAWVCVSEKVDTAKITKAILESATTNVVPLTDLDPLQCNLTERLHRKKFLIVLDDVWNEKLEDWEQLRKPFQSGEKGSRVIVTTRSKKVSSIMGTLPAHRLGGLEDDWCWSILRHQASVDDVVLETNPKIEKIGRKIVEKCKGVPLAVKTLGGFLHSKTKEQEWENVLTSEIWELEDTDGIVPSLRLSYQRLPAHLKRCFSYCSIFPKDYIFSKEEELVLLWMGEGFIHPEGNKQIEAIGSEYFEELCFRSFFNPISQYGRGFVMHDLTHDLAQFISKDICFLLTEAFINQGDNSSRYTNNIKARHLSLFHTRTIDDNALDQLIKSKSSSRTFLLFGYISFSQYEYNIRIPSLVAKLDNLFDTWSCLRVLNLRYLDLEHNGLPESIGNLKLLTYLDLSYTKIIRLPESVCSLYHLQTLLLEGLNDYMKELPENISSSLVKLRLVKIDKYKCRIQVEDDRKLYGKCVGLVHLIVSGLENFAIVNDIPNSIFNNNNQVFSKLAFEWDNINNIGVGERAAAMAQQVIERLRPPRIDNKRLELTIKGYYGGRFPPWMVEMPNLTELELKGCKSCKVIPFSQLGALPMLKILTIGEMDNWEGEWSSPAPQFPRPWSLYKYRCFPSLLSLHIYRCPKLKAFSSFLPLPYLQSLRIEHCEGLESLPKVEAEGMSIIFPSLKWLSIVGCPRLMAFSNGGLPIQLQRLEISGCEDDDDWQLPTSLQQLELNNLQSLEFLPSSMWFNRLTALTSLNINNAPRLESFPEGGLPSQLQTLEITHCPLLRKSCEENGGRDWSMIAHIPRKLIF</sequence>
<evidence type="ECO:0000313" key="8">
    <source>
        <dbReference type="Proteomes" id="UP000607653"/>
    </source>
</evidence>
<feature type="domain" description="Disease resistance R13L4/SHOC-2-like LRR" evidence="6">
    <location>
        <begin position="528"/>
        <end position="808"/>
    </location>
</feature>
<dbReference type="InterPro" id="IPR042197">
    <property type="entry name" value="Apaf_helical"/>
</dbReference>
<comment type="caution">
    <text evidence="7">The sequence shown here is derived from an EMBL/GenBank/DDBJ whole genome shotgun (WGS) entry which is preliminary data.</text>
</comment>
<dbReference type="Pfam" id="PF00931">
    <property type="entry name" value="NB-ARC"/>
    <property type="match status" value="1"/>
</dbReference>
<evidence type="ECO:0000259" key="6">
    <source>
        <dbReference type="Pfam" id="PF23598"/>
    </source>
</evidence>
<gene>
    <name evidence="7" type="ORF">HUJ06_003586</name>
</gene>
<protein>
    <recommendedName>
        <fullName evidence="9">Disease resistance RPP13-like protein 1</fullName>
    </recommendedName>
</protein>
<keyword evidence="1" id="KW-0677">Repeat</keyword>
<dbReference type="Gene3D" id="1.10.8.430">
    <property type="entry name" value="Helical domain of apoptotic protease-activating factors"/>
    <property type="match status" value="1"/>
</dbReference>
<proteinExistence type="predicted"/>